<dbReference type="RefSeq" id="WP_085199961.1">
    <property type="nucleotide sequence ID" value="NZ_JACKVI010000012.1"/>
</dbReference>
<evidence type="ECO:0000313" key="4">
    <source>
        <dbReference type="Proteomes" id="UP000194000"/>
    </source>
</evidence>
<evidence type="ECO:0000313" key="3">
    <source>
        <dbReference type="EMBL" id="ORV57151.1"/>
    </source>
</evidence>
<proteinExistence type="predicted"/>
<dbReference type="STRING" id="1260918.AWC06_03000"/>
<protein>
    <recommendedName>
        <fullName evidence="2">4-oxalocrotonate tautomerase-like domain-containing protein</fullName>
    </recommendedName>
</protein>
<dbReference type="Pfam" id="PF01361">
    <property type="entry name" value="Tautomerase"/>
    <property type="match status" value="1"/>
</dbReference>
<feature type="domain" description="4-oxalocrotonate tautomerase-like" evidence="2">
    <location>
        <begin position="73"/>
        <end position="131"/>
    </location>
</feature>
<name>A0A1X1UK42_9MYCO</name>
<dbReference type="InterPro" id="IPR004370">
    <property type="entry name" value="4-OT-like_dom"/>
</dbReference>
<comment type="caution">
    <text evidence="3">The sequence shown here is derived from an EMBL/GenBank/DDBJ whole genome shotgun (WGS) entry which is preliminary data.</text>
</comment>
<keyword evidence="4" id="KW-1185">Reference proteome</keyword>
<keyword evidence="1" id="KW-0413">Isomerase</keyword>
<organism evidence="3 4">
    <name type="scientific">Mycobacterium fragae</name>
    <dbReference type="NCBI Taxonomy" id="1260918"/>
    <lineage>
        <taxon>Bacteria</taxon>
        <taxon>Bacillati</taxon>
        <taxon>Actinomycetota</taxon>
        <taxon>Actinomycetes</taxon>
        <taxon>Mycobacteriales</taxon>
        <taxon>Mycobacteriaceae</taxon>
        <taxon>Mycobacterium</taxon>
    </lineage>
</organism>
<dbReference type="Gene3D" id="3.30.429.10">
    <property type="entry name" value="Macrophage Migration Inhibitory Factor"/>
    <property type="match status" value="1"/>
</dbReference>
<dbReference type="AlphaFoldDB" id="A0A1X1UK42"/>
<evidence type="ECO:0000259" key="2">
    <source>
        <dbReference type="Pfam" id="PF01361"/>
    </source>
</evidence>
<accession>A0A1X1UK42</accession>
<evidence type="ECO:0000256" key="1">
    <source>
        <dbReference type="ARBA" id="ARBA00023235"/>
    </source>
</evidence>
<dbReference type="EMBL" id="LQOW01000031">
    <property type="protein sequence ID" value="ORV57151.1"/>
    <property type="molecule type" value="Genomic_DNA"/>
</dbReference>
<dbReference type="InterPro" id="IPR014347">
    <property type="entry name" value="Tautomerase/MIF_sf"/>
</dbReference>
<sequence length="145" mass="15697">MPMIDLTYVHGSLDQHQLIRLTDELVAALLRAERAPDTPFLRENTAVYLHALDSAAQSVGGRGSGAPRFRVEMTVFEGALSQDRKEQLAADVHAAVCAAAAIDPAGSRAFHVWTLIREIPEGNWAGGGKIIYHQQVKGLVADDEP</sequence>
<reference evidence="3 4" key="1">
    <citation type="submission" date="2016-01" db="EMBL/GenBank/DDBJ databases">
        <title>The new phylogeny of the genus Mycobacterium.</title>
        <authorList>
            <person name="Tarcisio F."/>
            <person name="Conor M."/>
            <person name="Antonella G."/>
            <person name="Elisabetta G."/>
            <person name="Giulia F.S."/>
            <person name="Sara T."/>
            <person name="Anna F."/>
            <person name="Clotilde B."/>
            <person name="Roberto B."/>
            <person name="Veronica D.S."/>
            <person name="Fabio R."/>
            <person name="Monica P."/>
            <person name="Olivier J."/>
            <person name="Enrico T."/>
            <person name="Nicola S."/>
        </authorList>
    </citation>
    <scope>NUCLEOTIDE SEQUENCE [LARGE SCALE GENOMIC DNA]</scope>
    <source>
        <strain evidence="3 4">DSM 45731</strain>
    </source>
</reference>
<dbReference type="GO" id="GO:0016853">
    <property type="term" value="F:isomerase activity"/>
    <property type="evidence" value="ECO:0007669"/>
    <property type="project" value="UniProtKB-KW"/>
</dbReference>
<dbReference type="SUPFAM" id="SSF55331">
    <property type="entry name" value="Tautomerase/MIF"/>
    <property type="match status" value="1"/>
</dbReference>
<dbReference type="Proteomes" id="UP000194000">
    <property type="component" value="Unassembled WGS sequence"/>
</dbReference>
<gene>
    <name evidence="3" type="ORF">AWC06_03000</name>
</gene>